<accession>A0A2W4CQP6</accession>
<protein>
    <recommendedName>
        <fullName evidence="3">Methyltransferase FkbM domain-containing protein</fullName>
    </recommendedName>
</protein>
<keyword evidence="2" id="KW-1185">Reference proteome</keyword>
<dbReference type="Proteomes" id="UP000248925">
    <property type="component" value="Unassembled WGS sequence"/>
</dbReference>
<sequence length="294" mass="33252">MFKSLDSNSDRLSDIQIEISCQRSEIRTLIEQNVIISDQSRAASLLALDSLIQRHPRYRDRRCVNAAYGQVYSQNNEDGIIAEIFARIGTDTRTFVEIAAGDGVENTTRLLLDLGWTGVWVEAGEIEGASIRSVMAAAICDGRLVYLQQKVDRDNVDGLIKGAIEKTPDYVSLDIDYNTSHIWSALETLKPRVICIEYNAHFPPTVDYEVPYDSERSWNGTTRFGASLKALERIGREANYSLVGCDIFGVNAFFVRSDLCDEDKFLAPFTAENHYEPPRFDLVQMRGHRRHAEF</sequence>
<evidence type="ECO:0000313" key="2">
    <source>
        <dbReference type="Proteomes" id="UP000248925"/>
    </source>
</evidence>
<comment type="caution">
    <text evidence="1">The sequence shown here is derived from an EMBL/GenBank/DDBJ whole genome shotgun (WGS) entry which is preliminary data.</text>
</comment>
<evidence type="ECO:0000313" key="1">
    <source>
        <dbReference type="EMBL" id="PZM14869.1"/>
    </source>
</evidence>
<organism evidence="1 2">
    <name type="scientific">Rhizobium tubonense</name>
    <dbReference type="NCBI Taxonomy" id="484088"/>
    <lineage>
        <taxon>Bacteria</taxon>
        <taxon>Pseudomonadati</taxon>
        <taxon>Pseudomonadota</taxon>
        <taxon>Alphaproteobacteria</taxon>
        <taxon>Hyphomicrobiales</taxon>
        <taxon>Rhizobiaceae</taxon>
        <taxon>Rhizobium/Agrobacterium group</taxon>
        <taxon>Rhizobium</taxon>
    </lineage>
</organism>
<gene>
    <name evidence="1" type="ORF">CPY51_09225</name>
</gene>
<proteinExistence type="predicted"/>
<reference evidence="1 2" key="1">
    <citation type="journal article" date="2018" name="Sci. Rep.">
        <title>Rhizobium tumorigenes sp. nov., a novel plant tumorigenic bacterium isolated from cane gall tumors on thornless blackberry.</title>
        <authorList>
            <person name="Kuzmanovi N."/>
            <person name="Smalla K."/>
            <person name="Gronow S."/>
            <person name="PuBawska J."/>
        </authorList>
    </citation>
    <scope>NUCLEOTIDE SEQUENCE [LARGE SCALE GENOMIC DNA]</scope>
    <source>
        <strain evidence="1 2">CCBAU 85046</strain>
    </source>
</reference>
<evidence type="ECO:0008006" key="3">
    <source>
        <dbReference type="Google" id="ProtNLM"/>
    </source>
</evidence>
<name>A0A2W4CQP6_9HYPH</name>
<dbReference type="AlphaFoldDB" id="A0A2W4CQP6"/>
<dbReference type="EMBL" id="PCDP01000029">
    <property type="protein sequence ID" value="PZM14869.1"/>
    <property type="molecule type" value="Genomic_DNA"/>
</dbReference>